<evidence type="ECO:0000256" key="3">
    <source>
        <dbReference type="SAM" id="MobiDB-lite"/>
    </source>
</evidence>
<reference evidence="5" key="2">
    <citation type="submission" date="2020-09" db="EMBL/GenBank/DDBJ databases">
        <authorList>
            <person name="Sun Q."/>
            <person name="Zhou Y."/>
        </authorList>
    </citation>
    <scope>NUCLEOTIDE SEQUENCE</scope>
    <source>
        <strain evidence="5">CGMCC 1.12187</strain>
    </source>
</reference>
<dbReference type="CDD" id="cd05233">
    <property type="entry name" value="SDR_c"/>
    <property type="match status" value="1"/>
</dbReference>
<dbReference type="SMART" id="SM00822">
    <property type="entry name" value="PKS_KR"/>
    <property type="match status" value="1"/>
</dbReference>
<dbReference type="PANTHER" id="PTHR42760">
    <property type="entry name" value="SHORT-CHAIN DEHYDROGENASES/REDUCTASES FAMILY MEMBER"/>
    <property type="match status" value="1"/>
</dbReference>
<dbReference type="EMBL" id="BMEQ01000005">
    <property type="protein sequence ID" value="GGG51768.1"/>
    <property type="molecule type" value="Genomic_DNA"/>
</dbReference>
<dbReference type="PANTHER" id="PTHR42760:SF133">
    <property type="entry name" value="3-OXOACYL-[ACYL-CARRIER-PROTEIN] REDUCTASE"/>
    <property type="match status" value="1"/>
</dbReference>
<dbReference type="Pfam" id="PF13561">
    <property type="entry name" value="adh_short_C2"/>
    <property type="match status" value="1"/>
</dbReference>
<evidence type="ECO:0000259" key="4">
    <source>
        <dbReference type="SMART" id="SM00822"/>
    </source>
</evidence>
<feature type="region of interest" description="Disordered" evidence="3">
    <location>
        <begin position="1"/>
        <end position="20"/>
    </location>
</feature>
<dbReference type="InterPro" id="IPR057326">
    <property type="entry name" value="KR_dom"/>
</dbReference>
<dbReference type="InterPro" id="IPR036291">
    <property type="entry name" value="NAD(P)-bd_dom_sf"/>
</dbReference>
<evidence type="ECO:0000256" key="2">
    <source>
        <dbReference type="ARBA" id="ARBA00023002"/>
    </source>
</evidence>
<dbReference type="GO" id="GO:0048038">
    <property type="term" value="F:quinone binding"/>
    <property type="evidence" value="ECO:0007669"/>
    <property type="project" value="TreeGrafter"/>
</dbReference>
<dbReference type="GO" id="GO:0016616">
    <property type="term" value="F:oxidoreductase activity, acting on the CH-OH group of donors, NAD or NADP as acceptor"/>
    <property type="evidence" value="ECO:0007669"/>
    <property type="project" value="TreeGrafter"/>
</dbReference>
<accession>A0A917LR55</accession>
<name>A0A917LR55_9MICC</name>
<dbReference type="RefSeq" id="WP_188535431.1">
    <property type="nucleotide sequence ID" value="NZ_BMEQ01000005.1"/>
</dbReference>
<dbReference type="InterPro" id="IPR020904">
    <property type="entry name" value="Sc_DH/Rdtase_CS"/>
</dbReference>
<dbReference type="PRINTS" id="PR00080">
    <property type="entry name" value="SDRFAMILY"/>
</dbReference>
<proteinExistence type="inferred from homology"/>
<dbReference type="PRINTS" id="PR00081">
    <property type="entry name" value="GDHRDH"/>
</dbReference>
<keyword evidence="6" id="KW-1185">Reference proteome</keyword>
<feature type="domain" description="Ketoreductase" evidence="4">
    <location>
        <begin position="22"/>
        <end position="203"/>
    </location>
</feature>
<reference evidence="5" key="1">
    <citation type="journal article" date="2014" name="Int. J. Syst. Evol. Microbiol.">
        <title>Complete genome sequence of Corynebacterium casei LMG S-19264T (=DSM 44701T), isolated from a smear-ripened cheese.</title>
        <authorList>
            <consortium name="US DOE Joint Genome Institute (JGI-PGF)"/>
            <person name="Walter F."/>
            <person name="Albersmeier A."/>
            <person name="Kalinowski J."/>
            <person name="Ruckert C."/>
        </authorList>
    </citation>
    <scope>NUCLEOTIDE SEQUENCE</scope>
    <source>
        <strain evidence="5">CGMCC 1.12187</strain>
    </source>
</reference>
<dbReference type="InterPro" id="IPR002347">
    <property type="entry name" value="SDR_fam"/>
</dbReference>
<protein>
    <submittedName>
        <fullName evidence="5">Dehydrogenase</fullName>
    </submittedName>
</protein>
<sequence length="265" mass="27115">MTPSPATPPTAATGPRADGSARTVIVTGGAGGLGRAFALGFAGRGHDVVVADVNAEGAAETARLVEAEGRRALAVTVDVTSPESTEAMAQEAAAFGGGRIDVLVNNAAIYATVTRSPLEEIDPAEWDLVMGVNLKGPWLCARACSPYLGEGSSVINLSSATVYSGSENWLHYVASKSGVIGLTRVMAKELGRRGITVNAVAPGFTLTEASYGLMPDAATYGVDRGALKRASEPQDIVGAALFLAGQDSSYVTGQTLVVDGGRQFI</sequence>
<gene>
    <name evidence="5" type="ORF">GCM10011374_13030</name>
</gene>
<comment type="similarity">
    <text evidence="1">Belongs to the short-chain dehydrogenases/reductases (SDR) family.</text>
</comment>
<dbReference type="GO" id="GO:0006633">
    <property type="term" value="P:fatty acid biosynthetic process"/>
    <property type="evidence" value="ECO:0007669"/>
    <property type="project" value="TreeGrafter"/>
</dbReference>
<dbReference type="Gene3D" id="3.40.50.720">
    <property type="entry name" value="NAD(P)-binding Rossmann-like Domain"/>
    <property type="match status" value="1"/>
</dbReference>
<dbReference type="FunFam" id="3.40.50.720:FF:000084">
    <property type="entry name" value="Short-chain dehydrogenase reductase"/>
    <property type="match status" value="1"/>
</dbReference>
<dbReference type="SUPFAM" id="SSF51735">
    <property type="entry name" value="NAD(P)-binding Rossmann-fold domains"/>
    <property type="match status" value="1"/>
</dbReference>
<dbReference type="AlphaFoldDB" id="A0A917LR55"/>
<keyword evidence="2" id="KW-0560">Oxidoreductase</keyword>
<evidence type="ECO:0000313" key="5">
    <source>
        <dbReference type="EMBL" id="GGG51768.1"/>
    </source>
</evidence>
<dbReference type="Proteomes" id="UP000638848">
    <property type="component" value="Unassembled WGS sequence"/>
</dbReference>
<dbReference type="PROSITE" id="PS00061">
    <property type="entry name" value="ADH_SHORT"/>
    <property type="match status" value="1"/>
</dbReference>
<evidence type="ECO:0000313" key="6">
    <source>
        <dbReference type="Proteomes" id="UP000638848"/>
    </source>
</evidence>
<comment type="caution">
    <text evidence="5">The sequence shown here is derived from an EMBL/GenBank/DDBJ whole genome shotgun (WGS) entry which is preliminary data.</text>
</comment>
<evidence type="ECO:0000256" key="1">
    <source>
        <dbReference type="ARBA" id="ARBA00006484"/>
    </source>
</evidence>
<organism evidence="5 6">
    <name type="scientific">Kocuria dechangensis</name>
    <dbReference type="NCBI Taxonomy" id="1176249"/>
    <lineage>
        <taxon>Bacteria</taxon>
        <taxon>Bacillati</taxon>
        <taxon>Actinomycetota</taxon>
        <taxon>Actinomycetes</taxon>
        <taxon>Micrococcales</taxon>
        <taxon>Micrococcaceae</taxon>
        <taxon>Kocuria</taxon>
    </lineage>
</organism>